<evidence type="ECO:0000256" key="1">
    <source>
        <dbReference type="SAM" id="SignalP"/>
    </source>
</evidence>
<sequence length="223" mass="22663">MTKPRTAGRLLSVTMLTGALVAGGTATATAEAAPATASAAVGSLDVEIGDEHVVTGDLAPCDVDGPLTGTTQGGATGDFARFGGGESNCGRTGAVAVGEASGQRFETTLLERFGGPVIKVRTFMAKCSTTKDGSLGYIEFGDVIGFTLPENIPQNYRLTIAGGEDGTTLASLTVNETVTPTPPDGSLVTHMLHIKLFPQGGGPAKGDIYLGTARCDPYGKKKP</sequence>
<reference evidence="2 3" key="1">
    <citation type="submission" date="2016-01" db="EMBL/GenBank/DDBJ databases">
        <title>Amycolatopsis coloradensis genome sequencing and assembly.</title>
        <authorList>
            <person name="Mayilraj S."/>
        </authorList>
    </citation>
    <scope>NUCLEOTIDE SEQUENCE [LARGE SCALE GENOMIC DNA]</scope>
    <source>
        <strain evidence="2 3">DSM 44225</strain>
    </source>
</reference>
<name>A0A1R0KRQ6_9PSEU</name>
<evidence type="ECO:0000313" key="2">
    <source>
        <dbReference type="EMBL" id="OLZ50466.1"/>
    </source>
</evidence>
<feature type="chain" id="PRO_5038705396" evidence="1">
    <location>
        <begin position="29"/>
        <end position="223"/>
    </location>
</feature>
<dbReference type="RefSeq" id="WP_076162496.1">
    <property type="nucleotide sequence ID" value="NZ_JBEZVB010000026.1"/>
</dbReference>
<feature type="signal peptide" evidence="1">
    <location>
        <begin position="1"/>
        <end position="28"/>
    </location>
</feature>
<evidence type="ECO:0000313" key="3">
    <source>
        <dbReference type="Proteomes" id="UP000187486"/>
    </source>
</evidence>
<keyword evidence="3" id="KW-1185">Reference proteome</keyword>
<dbReference type="EMBL" id="MQUQ01000010">
    <property type="protein sequence ID" value="OLZ50466.1"/>
    <property type="molecule type" value="Genomic_DNA"/>
</dbReference>
<gene>
    <name evidence="2" type="ORF">BS329_18675</name>
</gene>
<comment type="caution">
    <text evidence="2">The sequence shown here is derived from an EMBL/GenBank/DDBJ whole genome shotgun (WGS) entry which is preliminary data.</text>
</comment>
<dbReference type="Proteomes" id="UP000187486">
    <property type="component" value="Unassembled WGS sequence"/>
</dbReference>
<organism evidence="2 3">
    <name type="scientific">Amycolatopsis coloradensis</name>
    <dbReference type="NCBI Taxonomy" id="76021"/>
    <lineage>
        <taxon>Bacteria</taxon>
        <taxon>Bacillati</taxon>
        <taxon>Actinomycetota</taxon>
        <taxon>Actinomycetes</taxon>
        <taxon>Pseudonocardiales</taxon>
        <taxon>Pseudonocardiaceae</taxon>
        <taxon>Amycolatopsis</taxon>
    </lineage>
</organism>
<proteinExistence type="predicted"/>
<dbReference type="AlphaFoldDB" id="A0A1R0KRQ6"/>
<dbReference type="OrthoDB" id="3637640at2"/>
<protein>
    <submittedName>
        <fullName evidence="2">Uncharacterized protein</fullName>
    </submittedName>
</protein>
<accession>A0A1R0KRQ6</accession>
<keyword evidence="1" id="KW-0732">Signal</keyword>